<evidence type="ECO:0000313" key="1">
    <source>
        <dbReference type="EMBL" id="EGW01874.1"/>
    </source>
</evidence>
<dbReference type="AlphaFoldDB" id="G3HTN4"/>
<gene>
    <name evidence="1" type="ORF">I79_014262</name>
</gene>
<protein>
    <submittedName>
        <fullName evidence="1">Uncharacterized protein</fullName>
    </submittedName>
</protein>
<dbReference type="Proteomes" id="UP000001075">
    <property type="component" value="Unassembled WGS sequence"/>
</dbReference>
<proteinExistence type="predicted"/>
<evidence type="ECO:0000313" key="2">
    <source>
        <dbReference type="Proteomes" id="UP000001075"/>
    </source>
</evidence>
<accession>G3HTN4</accession>
<organism evidence="1 2">
    <name type="scientific">Cricetulus griseus</name>
    <name type="common">Chinese hamster</name>
    <name type="synonym">Cricetulus barabensis griseus</name>
    <dbReference type="NCBI Taxonomy" id="10029"/>
    <lineage>
        <taxon>Eukaryota</taxon>
        <taxon>Metazoa</taxon>
        <taxon>Chordata</taxon>
        <taxon>Craniata</taxon>
        <taxon>Vertebrata</taxon>
        <taxon>Euteleostomi</taxon>
        <taxon>Mammalia</taxon>
        <taxon>Eutheria</taxon>
        <taxon>Euarchontoglires</taxon>
        <taxon>Glires</taxon>
        <taxon>Rodentia</taxon>
        <taxon>Myomorpha</taxon>
        <taxon>Muroidea</taxon>
        <taxon>Cricetidae</taxon>
        <taxon>Cricetinae</taxon>
        <taxon>Cricetulus</taxon>
    </lineage>
</organism>
<reference evidence="2" key="1">
    <citation type="journal article" date="2011" name="Nat. Biotechnol.">
        <title>The genomic sequence of the Chinese hamster ovary (CHO)-K1 cell line.</title>
        <authorList>
            <person name="Xu X."/>
            <person name="Nagarajan H."/>
            <person name="Lewis N.E."/>
            <person name="Pan S."/>
            <person name="Cai Z."/>
            <person name="Liu X."/>
            <person name="Chen W."/>
            <person name="Xie M."/>
            <person name="Wang W."/>
            <person name="Hammond S."/>
            <person name="Andersen M.R."/>
            <person name="Neff N."/>
            <person name="Passarelli B."/>
            <person name="Koh W."/>
            <person name="Fan H.C."/>
            <person name="Wang J."/>
            <person name="Gui Y."/>
            <person name="Lee K.H."/>
            <person name="Betenbaugh M.J."/>
            <person name="Quake S.R."/>
            <person name="Famili I."/>
            <person name="Palsson B.O."/>
            <person name="Wang J."/>
        </authorList>
    </citation>
    <scope>NUCLEOTIDE SEQUENCE [LARGE SCALE GENOMIC DNA]</scope>
    <source>
        <strain evidence="2">CHO K1 cell line</strain>
    </source>
</reference>
<dbReference type="InParanoid" id="G3HTN4"/>
<name>G3HTN4_CRIGR</name>
<dbReference type="EMBL" id="JH000711">
    <property type="protein sequence ID" value="EGW01874.1"/>
    <property type="molecule type" value="Genomic_DNA"/>
</dbReference>
<sequence>MPVMEWALGTCMPLCGVYPQHFLHPFVATQRTLLQKPLLRCSSRLVMQAALGSSLSVIAVELRDAGLASVHWLCAGSSLLLNGPSLPWIPSLGNKMDGSCLPHTCQTCMP</sequence>